<protein>
    <submittedName>
        <fullName evidence="1">Glutamyl-tRNA amidotransferase</fullName>
    </submittedName>
</protein>
<dbReference type="Proteomes" id="UP000230007">
    <property type="component" value="Unassembled WGS sequence"/>
</dbReference>
<dbReference type="InterPro" id="IPR023168">
    <property type="entry name" value="GatB_Yqey_C_2"/>
</dbReference>
<name>A0A2H0ALS4_9BACT</name>
<dbReference type="InterPro" id="IPR019004">
    <property type="entry name" value="YqeY/Aim41"/>
</dbReference>
<dbReference type="InterPro" id="IPR003789">
    <property type="entry name" value="Asn/Gln_tRNA_amidoTrase-B-like"/>
</dbReference>
<organism evidence="1 2">
    <name type="scientific">Candidatus Colwellbacteria bacterium CG23_combo_of_CG06-09_8_20_14_all_42_19</name>
    <dbReference type="NCBI Taxonomy" id="1974541"/>
    <lineage>
        <taxon>Bacteria</taxon>
        <taxon>Candidatus Colwelliibacteriota</taxon>
    </lineage>
</organism>
<dbReference type="GO" id="GO:0016884">
    <property type="term" value="F:carbon-nitrogen ligase activity, with glutamine as amido-N-donor"/>
    <property type="evidence" value="ECO:0007669"/>
    <property type="project" value="InterPro"/>
</dbReference>
<gene>
    <name evidence="1" type="ORF">COX15_00795</name>
</gene>
<dbReference type="PANTHER" id="PTHR28055:SF1">
    <property type="entry name" value="ALTERED INHERITANCE OF MITOCHONDRIA PROTEIN 41, MITOCHONDRIAL"/>
    <property type="match status" value="1"/>
</dbReference>
<reference evidence="1 2" key="1">
    <citation type="submission" date="2017-09" db="EMBL/GenBank/DDBJ databases">
        <title>Depth-based differentiation of microbial function through sediment-hosted aquifers and enrichment of novel symbionts in the deep terrestrial subsurface.</title>
        <authorList>
            <person name="Probst A.J."/>
            <person name="Ladd B."/>
            <person name="Jarett J.K."/>
            <person name="Geller-Mcgrath D.E."/>
            <person name="Sieber C.M."/>
            <person name="Emerson J.B."/>
            <person name="Anantharaman K."/>
            <person name="Thomas B.C."/>
            <person name="Malmstrom R."/>
            <person name="Stieglmeier M."/>
            <person name="Klingl A."/>
            <person name="Woyke T."/>
            <person name="Ryan C.M."/>
            <person name="Banfield J.F."/>
        </authorList>
    </citation>
    <scope>NUCLEOTIDE SEQUENCE [LARGE SCALE GENOMIC DNA]</scope>
    <source>
        <strain evidence="1">CG23_combo_of_CG06-09_8_20_14_all_42_19</strain>
    </source>
</reference>
<dbReference type="Pfam" id="PF09424">
    <property type="entry name" value="YqeY"/>
    <property type="match status" value="1"/>
</dbReference>
<dbReference type="SUPFAM" id="SSF89095">
    <property type="entry name" value="GatB/YqeY motif"/>
    <property type="match status" value="1"/>
</dbReference>
<evidence type="ECO:0000313" key="2">
    <source>
        <dbReference type="Proteomes" id="UP000230007"/>
    </source>
</evidence>
<dbReference type="Gene3D" id="1.10.10.410">
    <property type="match status" value="1"/>
</dbReference>
<proteinExistence type="predicted"/>
<dbReference type="EMBL" id="PCSK01000016">
    <property type="protein sequence ID" value="PIP46375.1"/>
    <property type="molecule type" value="Genomic_DNA"/>
</dbReference>
<keyword evidence="1" id="KW-0808">Transferase</keyword>
<accession>A0A2H0ALS4</accession>
<dbReference type="InterPro" id="IPR042184">
    <property type="entry name" value="YqeY/Aim41_N"/>
</dbReference>
<dbReference type="GO" id="GO:0016740">
    <property type="term" value="F:transferase activity"/>
    <property type="evidence" value="ECO:0007669"/>
    <property type="project" value="UniProtKB-KW"/>
</dbReference>
<dbReference type="AlphaFoldDB" id="A0A2H0ALS4"/>
<dbReference type="PANTHER" id="PTHR28055">
    <property type="entry name" value="ALTERED INHERITANCE OF MITOCHONDRIA PROTEIN 41, MITOCHONDRIAL"/>
    <property type="match status" value="1"/>
</dbReference>
<comment type="caution">
    <text evidence="1">The sequence shown here is derived from an EMBL/GenBank/DDBJ whole genome shotgun (WGS) entry which is preliminary data.</text>
</comment>
<sequence>MALLEKVNSDLKEALKAGASLKVSTLRMALAAAHNREIEKRVKSKEPLTDEEVIDVLRKEIKKRREAIEIYSNAGRNDLKEKEAAELGILQFYLPPELSEEEIEKIVRRVVRLEKKDFGSAMKEVMKEIKGRAESKKISELIKKVIAA</sequence>
<dbReference type="Gene3D" id="1.10.1510.10">
    <property type="entry name" value="Uncharacterised protein YqeY/AIM41 PF09424, N-terminal domain"/>
    <property type="match status" value="1"/>
</dbReference>
<evidence type="ECO:0000313" key="1">
    <source>
        <dbReference type="EMBL" id="PIP46375.1"/>
    </source>
</evidence>